<organism evidence="1">
    <name type="scientific">marine sediment metagenome</name>
    <dbReference type="NCBI Taxonomy" id="412755"/>
    <lineage>
        <taxon>unclassified sequences</taxon>
        <taxon>metagenomes</taxon>
        <taxon>ecological metagenomes</taxon>
    </lineage>
</organism>
<reference evidence="1" key="1">
    <citation type="journal article" date="2015" name="Nature">
        <title>Complex archaea that bridge the gap between prokaryotes and eukaryotes.</title>
        <authorList>
            <person name="Spang A."/>
            <person name="Saw J.H."/>
            <person name="Jorgensen S.L."/>
            <person name="Zaremba-Niedzwiedzka K."/>
            <person name="Martijn J."/>
            <person name="Lind A.E."/>
            <person name="van Eijk R."/>
            <person name="Schleper C."/>
            <person name="Guy L."/>
            <person name="Ettema T.J."/>
        </authorList>
    </citation>
    <scope>NUCLEOTIDE SEQUENCE</scope>
</reference>
<protein>
    <recommendedName>
        <fullName evidence="2">Mu-like prophage protein Com</fullName>
    </recommendedName>
</protein>
<comment type="caution">
    <text evidence="1">The sequence shown here is derived from an EMBL/GenBank/DDBJ whole genome shotgun (WGS) entry which is preliminary data.</text>
</comment>
<evidence type="ECO:0000313" key="1">
    <source>
        <dbReference type="EMBL" id="KKL85984.1"/>
    </source>
</evidence>
<evidence type="ECO:0008006" key="2">
    <source>
        <dbReference type="Google" id="ProtNLM"/>
    </source>
</evidence>
<proteinExistence type="predicted"/>
<name>A0A0F9FHV5_9ZZZZ</name>
<gene>
    <name evidence="1" type="ORF">LCGC14_1949250</name>
</gene>
<sequence>MIGELRCDGCGKKLGENLEGHLEIVCPRCHRYSVYDTIGKKKKVSVIQKGRKDA</sequence>
<dbReference type="AlphaFoldDB" id="A0A0F9FHV5"/>
<accession>A0A0F9FHV5</accession>
<dbReference type="EMBL" id="LAZR01021248">
    <property type="protein sequence ID" value="KKL85984.1"/>
    <property type="molecule type" value="Genomic_DNA"/>
</dbReference>